<evidence type="ECO:0000259" key="2">
    <source>
        <dbReference type="Pfam" id="PF01977"/>
    </source>
</evidence>
<evidence type="ECO:0000259" key="4">
    <source>
        <dbReference type="Pfam" id="PF20696"/>
    </source>
</evidence>
<dbReference type="PANTHER" id="PTHR30108">
    <property type="entry name" value="3-OCTAPRENYL-4-HYDROXYBENZOATE CARBOXY-LYASE-RELATED"/>
    <property type="match status" value="1"/>
</dbReference>
<sequence length="478" mass="53089">MTKIIEKDTEVSRKDNDLIYQSDLAKRNVADLQGIIELLKKKDMLVRVKSDVQMKHEMAGIAAKFHGGKAVLFEKLHNSNVPLVTGLYWNRKVIAEIFNVEERQLPFLTADAIQKWSKNPIDPEVIDKGPANEIIVDTQDDLLKDIPIPTHGLQDGGPYLDSCVLIAKDPETGVRNASIQRMMVTGPNRLTMLMDMGRHLRDYYERAEKVGKPLEITINNGVGLAVHFASTTPSSAAPLDADELGVASELLGEPLKLIRSQTVDVEGIADAQYVIEGEILPHIRENEGPAAEVTGYYAAAGERWVVNIKAVTRRKKPIFHTIMPGKEVYNAVGLMAEASVYQKVSSMVPDVQDVHLSYGGCGFYHANVQIKKSSEGVQKNAIMATLAAFPPLRRVTVVDEDVDIYNPEDIEWALATRHDPERDMILIPDARGHELNPITDDGVGTKIGIDATAPYPRPWAFQRLDMQQVKLQDYDIEA</sequence>
<dbReference type="Gene3D" id="3.40.1670.10">
    <property type="entry name" value="UbiD C-terminal domain-like"/>
    <property type="match status" value="1"/>
</dbReference>
<dbReference type="EC" id="4.1.1.-" evidence="5"/>
<comment type="caution">
    <text evidence="5">The sequence shown here is derived from an EMBL/GenBank/DDBJ whole genome shotgun (WGS) entry which is preliminary data.</text>
</comment>
<accession>A0ABW0TMS3</accession>
<protein>
    <submittedName>
        <fullName evidence="5">UbiD family decarboxylase</fullName>
        <ecNumber evidence="5">4.1.1.-</ecNumber>
    </submittedName>
</protein>
<feature type="domain" description="3-octaprenyl-4-hydroxybenzoate carboxy-lyase-like C-terminal" evidence="4">
    <location>
        <begin position="332"/>
        <end position="451"/>
    </location>
</feature>
<dbReference type="Pfam" id="PF20695">
    <property type="entry name" value="UbiD_N"/>
    <property type="match status" value="1"/>
</dbReference>
<dbReference type="EMBL" id="JBHSNO010000006">
    <property type="protein sequence ID" value="MFC5589760.1"/>
    <property type="molecule type" value="Genomic_DNA"/>
</dbReference>
<dbReference type="RefSeq" id="WP_381435134.1">
    <property type="nucleotide sequence ID" value="NZ_JBHSNO010000006.1"/>
</dbReference>
<dbReference type="InterPro" id="IPR049381">
    <property type="entry name" value="UbiD-like_C"/>
</dbReference>
<evidence type="ECO:0000313" key="5">
    <source>
        <dbReference type="EMBL" id="MFC5589760.1"/>
    </source>
</evidence>
<dbReference type="Pfam" id="PF01977">
    <property type="entry name" value="UbiD"/>
    <property type="match status" value="1"/>
</dbReference>
<dbReference type="SUPFAM" id="SSF143968">
    <property type="entry name" value="UbiD C-terminal domain-like"/>
    <property type="match status" value="1"/>
</dbReference>
<keyword evidence="6" id="KW-1185">Reference proteome</keyword>
<evidence type="ECO:0000256" key="1">
    <source>
        <dbReference type="ARBA" id="ARBA00010021"/>
    </source>
</evidence>
<dbReference type="GO" id="GO:0016829">
    <property type="term" value="F:lyase activity"/>
    <property type="evidence" value="ECO:0007669"/>
    <property type="project" value="UniProtKB-KW"/>
</dbReference>
<dbReference type="PANTHER" id="PTHR30108:SF21">
    <property type="entry name" value="4-HYDROXYBENZOATE DECARBOXYLASE"/>
    <property type="match status" value="1"/>
</dbReference>
<evidence type="ECO:0000259" key="3">
    <source>
        <dbReference type="Pfam" id="PF20695"/>
    </source>
</evidence>
<evidence type="ECO:0000313" key="6">
    <source>
        <dbReference type="Proteomes" id="UP001596109"/>
    </source>
</evidence>
<dbReference type="InterPro" id="IPR048304">
    <property type="entry name" value="UbiD_Rift_dom"/>
</dbReference>
<dbReference type="NCBIfam" id="TIGR00148">
    <property type="entry name" value="UbiD family decarboxylase"/>
    <property type="match status" value="1"/>
</dbReference>
<dbReference type="Proteomes" id="UP001596109">
    <property type="component" value="Unassembled WGS sequence"/>
</dbReference>
<proteinExistence type="inferred from homology"/>
<comment type="similarity">
    <text evidence="1">Belongs to the UbiD family.</text>
</comment>
<dbReference type="SUPFAM" id="SSF50475">
    <property type="entry name" value="FMN-binding split barrel"/>
    <property type="match status" value="1"/>
</dbReference>
<dbReference type="Pfam" id="PF20696">
    <property type="entry name" value="UbiD_C"/>
    <property type="match status" value="1"/>
</dbReference>
<name>A0ABW0TMS3_9BACL</name>
<keyword evidence="5" id="KW-0456">Lyase</keyword>
<gene>
    <name evidence="5" type="ORF">ACFPRA_12720</name>
</gene>
<feature type="domain" description="3-octaprenyl-4-hydroxybenzoate carboxy-lyase-like N-terminal" evidence="3">
    <location>
        <begin position="36"/>
        <end position="105"/>
    </location>
</feature>
<feature type="domain" description="3-octaprenyl-4-hydroxybenzoate carboxy-lyase-like Rift-related" evidence="2">
    <location>
        <begin position="128"/>
        <end position="326"/>
    </location>
</feature>
<reference evidence="6" key="1">
    <citation type="journal article" date="2019" name="Int. J. Syst. Evol. Microbiol.">
        <title>The Global Catalogue of Microorganisms (GCM) 10K type strain sequencing project: providing services to taxonomists for standard genome sequencing and annotation.</title>
        <authorList>
            <consortium name="The Broad Institute Genomics Platform"/>
            <consortium name="The Broad Institute Genome Sequencing Center for Infectious Disease"/>
            <person name="Wu L."/>
            <person name="Ma J."/>
        </authorList>
    </citation>
    <scope>NUCLEOTIDE SEQUENCE [LARGE SCALE GENOMIC DNA]</scope>
    <source>
        <strain evidence="6">CGMCC 4.1434</strain>
    </source>
</reference>
<dbReference type="InterPro" id="IPR049383">
    <property type="entry name" value="UbiD-like_N"/>
</dbReference>
<dbReference type="InterPro" id="IPR002830">
    <property type="entry name" value="UbiD"/>
</dbReference>
<organism evidence="5 6">
    <name type="scientific">Sporosarcina soli</name>
    <dbReference type="NCBI Taxonomy" id="334736"/>
    <lineage>
        <taxon>Bacteria</taxon>
        <taxon>Bacillati</taxon>
        <taxon>Bacillota</taxon>
        <taxon>Bacilli</taxon>
        <taxon>Bacillales</taxon>
        <taxon>Caryophanaceae</taxon>
        <taxon>Sporosarcina</taxon>
    </lineage>
</organism>